<feature type="chain" id="PRO_5013049734" evidence="1">
    <location>
        <begin position="20"/>
        <end position="356"/>
    </location>
</feature>
<dbReference type="PANTHER" id="PTHR24260">
    <property type="match status" value="1"/>
</dbReference>
<evidence type="ECO:0000313" key="4">
    <source>
        <dbReference type="Proteomes" id="UP000193560"/>
    </source>
</evidence>
<feature type="signal peptide" evidence="1">
    <location>
        <begin position="1"/>
        <end position="19"/>
    </location>
</feature>
<dbReference type="SMART" id="SM00020">
    <property type="entry name" value="Tryp_SPc"/>
    <property type="match status" value="1"/>
</dbReference>
<dbReference type="GO" id="GO:0004252">
    <property type="term" value="F:serine-type endopeptidase activity"/>
    <property type="evidence" value="ECO:0007669"/>
    <property type="project" value="InterPro"/>
</dbReference>
<dbReference type="InterPro" id="IPR001314">
    <property type="entry name" value="Peptidase_S1A"/>
</dbReference>
<dbReference type="PROSITE" id="PS50240">
    <property type="entry name" value="TRYPSIN_DOM"/>
    <property type="match status" value="1"/>
</dbReference>
<dbReference type="InterPro" id="IPR043504">
    <property type="entry name" value="Peptidase_S1_PA_chymotrypsin"/>
</dbReference>
<dbReference type="GO" id="GO:0006508">
    <property type="term" value="P:proteolysis"/>
    <property type="evidence" value="ECO:0007669"/>
    <property type="project" value="InterPro"/>
</dbReference>
<dbReference type="STRING" id="90262.A0A1X2IE06"/>
<dbReference type="InterPro" id="IPR001254">
    <property type="entry name" value="Trypsin_dom"/>
</dbReference>
<dbReference type="EMBL" id="MCGE01000014">
    <property type="protein sequence ID" value="ORZ14601.1"/>
    <property type="molecule type" value="Genomic_DNA"/>
</dbReference>
<name>A0A1X2IE06_9FUNG</name>
<evidence type="ECO:0000313" key="3">
    <source>
        <dbReference type="EMBL" id="ORZ14601.1"/>
    </source>
</evidence>
<dbReference type="SUPFAM" id="SSF50494">
    <property type="entry name" value="Trypsin-like serine proteases"/>
    <property type="match status" value="1"/>
</dbReference>
<evidence type="ECO:0000256" key="1">
    <source>
        <dbReference type="SAM" id="SignalP"/>
    </source>
</evidence>
<comment type="caution">
    <text evidence="3">The sequence shown here is derived from an EMBL/GenBank/DDBJ whole genome shotgun (WGS) entry which is preliminary data.</text>
</comment>
<protein>
    <submittedName>
        <fullName evidence="3">Trypsin-like cysteine/serine peptidase domain-containing protein</fullName>
    </submittedName>
</protein>
<gene>
    <name evidence="3" type="ORF">BCR42DRAFT_466541</name>
</gene>
<keyword evidence="4" id="KW-1185">Reference proteome</keyword>
<dbReference type="InterPro" id="IPR018114">
    <property type="entry name" value="TRYPSIN_HIS"/>
</dbReference>
<dbReference type="PRINTS" id="PR00722">
    <property type="entry name" value="CHYMOTRYPSIN"/>
</dbReference>
<evidence type="ECO:0000259" key="2">
    <source>
        <dbReference type="PROSITE" id="PS50240"/>
    </source>
</evidence>
<dbReference type="InterPro" id="IPR051333">
    <property type="entry name" value="CLIP_Serine_Protease"/>
</dbReference>
<dbReference type="InterPro" id="IPR009003">
    <property type="entry name" value="Peptidase_S1_PA"/>
</dbReference>
<dbReference type="Proteomes" id="UP000193560">
    <property type="component" value="Unassembled WGS sequence"/>
</dbReference>
<dbReference type="Pfam" id="PF00089">
    <property type="entry name" value="Trypsin"/>
    <property type="match status" value="1"/>
</dbReference>
<reference evidence="3 4" key="1">
    <citation type="submission" date="2016-07" db="EMBL/GenBank/DDBJ databases">
        <title>Pervasive Adenine N6-methylation of Active Genes in Fungi.</title>
        <authorList>
            <consortium name="DOE Joint Genome Institute"/>
            <person name="Mondo S.J."/>
            <person name="Dannebaum R.O."/>
            <person name="Kuo R.C."/>
            <person name="Labutti K."/>
            <person name="Haridas S."/>
            <person name="Kuo A."/>
            <person name="Salamov A."/>
            <person name="Ahrendt S.R."/>
            <person name="Lipzen A."/>
            <person name="Sullivan W."/>
            <person name="Andreopoulos W.B."/>
            <person name="Clum A."/>
            <person name="Lindquist E."/>
            <person name="Daum C."/>
            <person name="Ramamoorthy G.K."/>
            <person name="Gryganskyi A."/>
            <person name="Culley D."/>
            <person name="Magnuson J.K."/>
            <person name="James T.Y."/>
            <person name="O'Malley M.A."/>
            <person name="Stajich J.E."/>
            <person name="Spatafora J.W."/>
            <person name="Visel A."/>
            <person name="Grigoriev I.V."/>
        </authorList>
    </citation>
    <scope>NUCLEOTIDE SEQUENCE [LARGE SCALE GENOMIC DNA]</scope>
    <source>
        <strain evidence="3 4">NRRL 1336</strain>
    </source>
</reference>
<proteinExistence type="predicted"/>
<dbReference type="Gene3D" id="2.40.10.10">
    <property type="entry name" value="Trypsin-like serine proteases"/>
    <property type="match status" value="1"/>
</dbReference>
<dbReference type="PANTHER" id="PTHR24260:SF136">
    <property type="entry name" value="GH08193P-RELATED"/>
    <property type="match status" value="1"/>
</dbReference>
<sequence length="356" mass="38794">MSILIFLVLFFCYTCDGLANGTISSQAHPYFVTLLIPRLCGGVLISLAPEAWVLTAAHCVYSGNGSFVTSGSVQYGKKQHQQFHTVIAHPLYKKNTHPDVPFRSIVEEEQEQTIDATLYDLALIRLDHAITTSTTSINNDSYSSIYYNSLGQLHRNNRPPDVQSIPIATSNTTNTTISPAAECMGMGATTLEPGSESTQLMHANCQATNDNHTIGIFSPYLNTVQVVQFASSAVLCHGDSGGPLIVKNNQVDYISGILSRILYAYDPNPDQPTCPVPESPDDLPMANVFVKPEFHLPWISQVTGLSIENLTTPSPPSSLNPSSSYFDILHYSRAPITFSPFVGWIGLVSLCSYLLS</sequence>
<dbReference type="AlphaFoldDB" id="A0A1X2IE06"/>
<organism evidence="3 4">
    <name type="scientific">Absidia repens</name>
    <dbReference type="NCBI Taxonomy" id="90262"/>
    <lineage>
        <taxon>Eukaryota</taxon>
        <taxon>Fungi</taxon>
        <taxon>Fungi incertae sedis</taxon>
        <taxon>Mucoromycota</taxon>
        <taxon>Mucoromycotina</taxon>
        <taxon>Mucoromycetes</taxon>
        <taxon>Mucorales</taxon>
        <taxon>Cunninghamellaceae</taxon>
        <taxon>Absidia</taxon>
    </lineage>
</organism>
<keyword evidence="1" id="KW-0732">Signal</keyword>
<accession>A0A1X2IE06</accession>
<dbReference type="PROSITE" id="PS00134">
    <property type="entry name" value="TRYPSIN_HIS"/>
    <property type="match status" value="1"/>
</dbReference>
<dbReference type="OrthoDB" id="6380398at2759"/>
<feature type="domain" description="Peptidase S1" evidence="2">
    <location>
        <begin position="18"/>
        <end position="304"/>
    </location>
</feature>